<name>A0A428UZN0_9HYPO</name>
<comment type="caution">
    <text evidence="1">The sequence shown here is derived from an EMBL/GenBank/DDBJ whole genome shotgun (WGS) entry which is preliminary data.</text>
</comment>
<dbReference type="Proteomes" id="UP000288429">
    <property type="component" value="Unassembled WGS sequence"/>
</dbReference>
<dbReference type="EMBL" id="NIZV01000010">
    <property type="protein sequence ID" value="RSM19755.1"/>
    <property type="molecule type" value="Genomic_DNA"/>
</dbReference>
<evidence type="ECO:0000313" key="2">
    <source>
        <dbReference type="Proteomes" id="UP000288429"/>
    </source>
</evidence>
<dbReference type="AlphaFoldDB" id="A0A428UZN0"/>
<accession>A0A428UZN0</accession>
<proteinExistence type="predicted"/>
<protein>
    <submittedName>
        <fullName evidence="1">Uncharacterized protein</fullName>
    </submittedName>
</protein>
<organism evidence="1 2">
    <name type="scientific">Fusarium ambrosium</name>
    <dbReference type="NCBI Taxonomy" id="131363"/>
    <lineage>
        <taxon>Eukaryota</taxon>
        <taxon>Fungi</taxon>
        <taxon>Dikarya</taxon>
        <taxon>Ascomycota</taxon>
        <taxon>Pezizomycotina</taxon>
        <taxon>Sordariomycetes</taxon>
        <taxon>Hypocreomycetidae</taxon>
        <taxon>Hypocreales</taxon>
        <taxon>Nectriaceae</taxon>
        <taxon>Fusarium</taxon>
        <taxon>Fusarium solani species complex</taxon>
    </lineage>
</organism>
<sequence>MTSERLSGPVGVVQWAGVQHAGGDWLIPEWPSGHWKPSNTHQRSLSSCPSALVGEPAGTMCWLERVAERMVGARLDVLEPAPMGIGAAPTQVLRQKLGMDDNGHGRVDSVLDVTHLIGASSQPVKPPSGFLRVFRCPFFFRGS</sequence>
<keyword evidence="2" id="KW-1185">Reference proteome</keyword>
<gene>
    <name evidence="1" type="ORF">CDV31_001386</name>
</gene>
<evidence type="ECO:0000313" key="1">
    <source>
        <dbReference type="EMBL" id="RSM19755.1"/>
    </source>
</evidence>
<reference evidence="1 2" key="1">
    <citation type="submission" date="2017-06" db="EMBL/GenBank/DDBJ databases">
        <title>Cmopartive genomic analysis of Ambrosia Fusariam Clade fungi.</title>
        <authorList>
            <person name="Stajich J.E."/>
            <person name="Carrillo J."/>
            <person name="Kijimoto T."/>
            <person name="Eskalen A."/>
            <person name="O'Donnell K."/>
            <person name="Kasson M."/>
        </authorList>
    </citation>
    <scope>NUCLEOTIDE SEQUENCE [LARGE SCALE GENOMIC DNA]</scope>
    <source>
        <strain evidence="1 2">NRRL 20438</strain>
    </source>
</reference>